<dbReference type="AlphaFoldDB" id="A0A0P9CSH9"/>
<dbReference type="Proteomes" id="UP000050509">
    <property type="component" value="Unassembled WGS sequence"/>
</dbReference>
<reference evidence="1 2" key="1">
    <citation type="submission" date="2015-09" db="EMBL/GenBank/DDBJ databases">
        <title>Draft genome sequence of Kouleothrix aurantiaca JCM 19913.</title>
        <authorList>
            <person name="Hemp J."/>
        </authorList>
    </citation>
    <scope>NUCLEOTIDE SEQUENCE [LARGE SCALE GENOMIC DNA]</scope>
    <source>
        <strain evidence="1 2">COM-B</strain>
    </source>
</reference>
<organism evidence="1 2">
    <name type="scientific">Kouleothrix aurantiaca</name>
    <dbReference type="NCBI Taxonomy" id="186479"/>
    <lineage>
        <taxon>Bacteria</taxon>
        <taxon>Bacillati</taxon>
        <taxon>Chloroflexota</taxon>
        <taxon>Chloroflexia</taxon>
        <taxon>Chloroflexales</taxon>
        <taxon>Roseiflexineae</taxon>
        <taxon>Roseiflexaceae</taxon>
        <taxon>Kouleothrix</taxon>
    </lineage>
</organism>
<gene>
    <name evidence="1" type="ORF">SE17_35165</name>
</gene>
<proteinExistence type="predicted"/>
<protein>
    <submittedName>
        <fullName evidence="1">Uncharacterized protein</fullName>
    </submittedName>
</protein>
<dbReference type="EMBL" id="LJCR01002269">
    <property type="protein sequence ID" value="KPV48979.1"/>
    <property type="molecule type" value="Genomic_DNA"/>
</dbReference>
<evidence type="ECO:0000313" key="2">
    <source>
        <dbReference type="Proteomes" id="UP000050509"/>
    </source>
</evidence>
<name>A0A0P9CSH9_9CHLR</name>
<evidence type="ECO:0000313" key="1">
    <source>
        <dbReference type="EMBL" id="KPV48979.1"/>
    </source>
</evidence>
<comment type="caution">
    <text evidence="1">The sequence shown here is derived from an EMBL/GenBank/DDBJ whole genome shotgun (WGS) entry which is preliminary data.</text>
</comment>
<sequence length="126" mass="14546">MREEITAPSWAIYEQASAHINAEALSSAEYQKREATIPAIFRIGKRVFVTTGAWWSGDDVREISIAEVHEAQPHEQDDRTPGRPPDRFYHGRVFKCDQRRWLIIGSCTLLPPTEPRPQRLEQESLF</sequence>
<keyword evidence="2" id="KW-1185">Reference proteome</keyword>
<accession>A0A0P9CSH9</accession>